<evidence type="ECO:0000259" key="8">
    <source>
        <dbReference type="Pfam" id="PF08281"/>
    </source>
</evidence>
<feature type="domain" description="RNA polymerase sigma-70 region 2" evidence="7">
    <location>
        <begin position="297"/>
        <end position="365"/>
    </location>
</feature>
<comment type="similarity">
    <text evidence="1">Belongs to the sigma-70 factor family. ECF subfamily.</text>
</comment>
<feature type="compositionally biased region" description="Polar residues" evidence="6">
    <location>
        <begin position="460"/>
        <end position="469"/>
    </location>
</feature>
<organism evidence="9 10">
    <name type="scientific">Egibacter rhizosphaerae</name>
    <dbReference type="NCBI Taxonomy" id="1670831"/>
    <lineage>
        <taxon>Bacteria</taxon>
        <taxon>Bacillati</taxon>
        <taxon>Actinomycetota</taxon>
        <taxon>Nitriliruptoria</taxon>
        <taxon>Egibacterales</taxon>
        <taxon>Egibacteraceae</taxon>
        <taxon>Egibacter</taxon>
    </lineage>
</organism>
<evidence type="ECO:0000259" key="7">
    <source>
        <dbReference type="Pfam" id="PF04542"/>
    </source>
</evidence>
<dbReference type="InterPro" id="IPR036388">
    <property type="entry name" value="WH-like_DNA-bd_sf"/>
</dbReference>
<dbReference type="InterPro" id="IPR013249">
    <property type="entry name" value="RNA_pol_sigma70_r4_t2"/>
</dbReference>
<gene>
    <name evidence="9" type="ORF">ER308_10895</name>
</gene>
<feature type="region of interest" description="Disordered" evidence="6">
    <location>
        <begin position="446"/>
        <end position="469"/>
    </location>
</feature>
<dbReference type="InterPro" id="IPR013325">
    <property type="entry name" value="RNA_pol_sigma_r2"/>
</dbReference>
<proteinExistence type="inferred from homology"/>
<dbReference type="KEGG" id="erz:ER308_10895"/>
<dbReference type="Gene3D" id="1.10.10.10">
    <property type="entry name" value="Winged helix-like DNA-binding domain superfamily/Winged helix DNA-binding domain"/>
    <property type="match status" value="1"/>
</dbReference>
<evidence type="ECO:0000256" key="4">
    <source>
        <dbReference type="ARBA" id="ARBA00023125"/>
    </source>
</evidence>
<accession>A0A411YLC9</accession>
<keyword evidence="5" id="KW-0804">Transcription</keyword>
<dbReference type="PANTHER" id="PTHR43133">
    <property type="entry name" value="RNA POLYMERASE ECF-TYPE SIGMA FACTO"/>
    <property type="match status" value="1"/>
</dbReference>
<dbReference type="InterPro" id="IPR014284">
    <property type="entry name" value="RNA_pol_sigma-70_dom"/>
</dbReference>
<dbReference type="SUPFAM" id="SSF88946">
    <property type="entry name" value="Sigma2 domain of RNA polymerase sigma factors"/>
    <property type="match status" value="1"/>
</dbReference>
<feature type="compositionally biased region" description="Low complexity" evidence="6">
    <location>
        <begin position="127"/>
        <end position="139"/>
    </location>
</feature>
<dbReference type="InterPro" id="IPR013324">
    <property type="entry name" value="RNA_pol_sigma_r3/r4-like"/>
</dbReference>
<evidence type="ECO:0000256" key="2">
    <source>
        <dbReference type="ARBA" id="ARBA00023015"/>
    </source>
</evidence>
<feature type="compositionally biased region" description="Basic residues" evidence="6">
    <location>
        <begin position="9"/>
        <end position="19"/>
    </location>
</feature>
<reference evidence="9 10" key="1">
    <citation type="submission" date="2019-01" db="EMBL/GenBank/DDBJ databases">
        <title>Egibacter rhizosphaerae EGI 80759T.</title>
        <authorList>
            <person name="Chen D.-D."/>
            <person name="Tian Y."/>
            <person name="Jiao J.-Y."/>
            <person name="Zhang X.-T."/>
            <person name="Zhang Y.-G."/>
            <person name="Zhang Y."/>
            <person name="Xiao M."/>
            <person name="Shu W.-S."/>
            <person name="Li W.-J."/>
        </authorList>
    </citation>
    <scope>NUCLEOTIDE SEQUENCE [LARGE SCALE GENOMIC DNA]</scope>
    <source>
        <strain evidence="9 10">EGI 80759</strain>
    </source>
</reference>
<dbReference type="OrthoDB" id="9780326at2"/>
<feature type="compositionally biased region" description="Low complexity" evidence="6">
    <location>
        <begin position="232"/>
        <end position="241"/>
    </location>
</feature>
<evidence type="ECO:0000313" key="10">
    <source>
        <dbReference type="Proteomes" id="UP000291469"/>
    </source>
</evidence>
<dbReference type="Pfam" id="PF04542">
    <property type="entry name" value="Sigma70_r2"/>
    <property type="match status" value="1"/>
</dbReference>
<dbReference type="AlphaFoldDB" id="A0A411YLC9"/>
<keyword evidence="2" id="KW-0805">Transcription regulation</keyword>
<dbReference type="InterPro" id="IPR007627">
    <property type="entry name" value="RNA_pol_sigma70_r2"/>
</dbReference>
<dbReference type="SUPFAM" id="SSF88659">
    <property type="entry name" value="Sigma3 and sigma4 domains of RNA polymerase sigma factors"/>
    <property type="match status" value="1"/>
</dbReference>
<feature type="domain" description="RNA polymerase sigma factor 70 region 4 type 2" evidence="8">
    <location>
        <begin position="393"/>
        <end position="444"/>
    </location>
</feature>
<keyword evidence="4" id="KW-0238">DNA-binding</keyword>
<dbReference type="Proteomes" id="UP000291469">
    <property type="component" value="Chromosome"/>
</dbReference>
<name>A0A411YLC9_9ACTN</name>
<dbReference type="PANTHER" id="PTHR43133:SF8">
    <property type="entry name" value="RNA POLYMERASE SIGMA FACTOR HI_1459-RELATED"/>
    <property type="match status" value="1"/>
</dbReference>
<feature type="compositionally biased region" description="Gly residues" evidence="6">
    <location>
        <begin position="66"/>
        <end position="77"/>
    </location>
</feature>
<feature type="compositionally biased region" description="Basic residues" evidence="6">
    <location>
        <begin position="188"/>
        <end position="231"/>
    </location>
</feature>
<dbReference type="Pfam" id="PF08281">
    <property type="entry name" value="Sigma70_r4_2"/>
    <property type="match status" value="1"/>
</dbReference>
<feature type="compositionally biased region" description="Low complexity" evidence="6">
    <location>
        <begin position="20"/>
        <end position="32"/>
    </location>
</feature>
<dbReference type="Gene3D" id="1.10.1740.10">
    <property type="match status" value="1"/>
</dbReference>
<evidence type="ECO:0000313" key="9">
    <source>
        <dbReference type="EMBL" id="QBI22002.1"/>
    </source>
</evidence>
<feature type="region of interest" description="Disordered" evidence="6">
    <location>
        <begin position="166"/>
        <end position="272"/>
    </location>
</feature>
<evidence type="ECO:0000256" key="5">
    <source>
        <dbReference type="ARBA" id="ARBA00023163"/>
    </source>
</evidence>
<dbReference type="NCBIfam" id="TIGR02937">
    <property type="entry name" value="sigma70-ECF"/>
    <property type="match status" value="1"/>
</dbReference>
<dbReference type="EMBL" id="CP036402">
    <property type="protein sequence ID" value="QBI22002.1"/>
    <property type="molecule type" value="Genomic_DNA"/>
</dbReference>
<sequence length="469" mass="52544">MDVPPVGAAHRRVLRRQHRGLAAGRAPRGGAPSLDDERHGRVGRRAGEPPTLPACRGCMARLGPGLARGGCDIGGRGPRQRARRRRSHPPARGGGRRGRRRGRRGNARRDRGRRSHRLRPSRGGGLPRWQQRGAGRAAAESPRRGRVHVLAHRAVRRRGVRGPEARCRLHRGPRGGARARGDHPAHPERRHLVRGASRRRTQRRRRRLGNARRGQRRRLRRGHRGRRRRSAVRAGLRRAPAGGTGLRRRRRAVRRGLQRPRHPGGAPLMGAGDPRAATDEELVAGVTAGDRGAFDELVDRYADRVYGICYRYFRDADDAEDAAQETFVVVMRRADTFRGQAKFSTWLYRVATNVCNDLARKRSRRPATVPLEDRHAGPDPEVEDALSRRELNDELRRALAELDDEQREAVVLHDVLGWPQRDIAERAGVAVGTVKSRVHRGHARLAQLLTDRSADEVEPSTDSRPPTGR</sequence>
<keyword evidence="10" id="KW-1185">Reference proteome</keyword>
<feature type="region of interest" description="Disordered" evidence="6">
    <location>
        <begin position="362"/>
        <end position="388"/>
    </location>
</feature>
<dbReference type="InterPro" id="IPR039425">
    <property type="entry name" value="RNA_pol_sigma-70-like"/>
</dbReference>
<keyword evidence="3" id="KW-0731">Sigma factor</keyword>
<evidence type="ECO:0000256" key="1">
    <source>
        <dbReference type="ARBA" id="ARBA00010641"/>
    </source>
</evidence>
<protein>
    <submittedName>
        <fullName evidence="9">Sigma-70 family RNA polymerase sigma factor</fullName>
    </submittedName>
</protein>
<evidence type="ECO:0000256" key="3">
    <source>
        <dbReference type="ARBA" id="ARBA00023082"/>
    </source>
</evidence>
<feature type="region of interest" description="Disordered" evidence="6">
    <location>
        <begin position="1"/>
        <end position="151"/>
    </location>
</feature>
<feature type="compositionally biased region" description="Basic residues" evidence="6">
    <location>
        <begin position="78"/>
        <end position="120"/>
    </location>
</feature>
<dbReference type="GO" id="GO:0003677">
    <property type="term" value="F:DNA binding"/>
    <property type="evidence" value="ECO:0007669"/>
    <property type="project" value="UniProtKB-KW"/>
</dbReference>
<dbReference type="CDD" id="cd06171">
    <property type="entry name" value="Sigma70_r4"/>
    <property type="match status" value="1"/>
</dbReference>
<dbReference type="GO" id="GO:0016987">
    <property type="term" value="F:sigma factor activity"/>
    <property type="evidence" value="ECO:0007669"/>
    <property type="project" value="UniProtKB-KW"/>
</dbReference>
<evidence type="ECO:0000256" key="6">
    <source>
        <dbReference type="SAM" id="MobiDB-lite"/>
    </source>
</evidence>
<feature type="compositionally biased region" description="Basic residues" evidence="6">
    <location>
        <begin position="246"/>
        <end position="262"/>
    </location>
</feature>
<dbReference type="GO" id="GO:0006352">
    <property type="term" value="P:DNA-templated transcription initiation"/>
    <property type="evidence" value="ECO:0007669"/>
    <property type="project" value="InterPro"/>
</dbReference>